<keyword evidence="1" id="KW-1133">Transmembrane helix</keyword>
<evidence type="ECO:0000313" key="3">
    <source>
        <dbReference type="Proteomes" id="UP000502196"/>
    </source>
</evidence>
<accession>A0A6F9EH69</accession>
<organism evidence="2 3">
    <name type="scientific">Kyrpidia spormannii</name>
    <dbReference type="NCBI Taxonomy" id="2055160"/>
    <lineage>
        <taxon>Bacteria</taxon>
        <taxon>Bacillati</taxon>
        <taxon>Bacillota</taxon>
        <taxon>Bacilli</taxon>
        <taxon>Bacillales</taxon>
        <taxon>Alicyclobacillaceae</taxon>
        <taxon>Kyrpidia</taxon>
    </lineage>
</organism>
<dbReference type="InterPro" id="IPR036852">
    <property type="entry name" value="Peptidase_S8/S53_dom_sf"/>
</dbReference>
<dbReference type="SUPFAM" id="SSF52743">
    <property type="entry name" value="Subtilisin-like"/>
    <property type="match status" value="1"/>
</dbReference>
<proteinExistence type="predicted"/>
<dbReference type="Gene3D" id="3.40.50.200">
    <property type="entry name" value="Peptidase S8/S53 domain"/>
    <property type="match status" value="1"/>
</dbReference>
<feature type="transmembrane region" description="Helical" evidence="1">
    <location>
        <begin position="6"/>
        <end position="24"/>
    </location>
</feature>
<reference evidence="2 3" key="1">
    <citation type="submission" date="2020-04" db="EMBL/GenBank/DDBJ databases">
        <authorList>
            <person name="Hogendoorn C."/>
        </authorList>
    </citation>
    <scope>NUCLEOTIDE SEQUENCE [LARGE SCALE GENOMIC DNA]</scope>
    <source>
        <strain evidence="2">COOX1</strain>
    </source>
</reference>
<dbReference type="Proteomes" id="UP000502196">
    <property type="component" value="Chromosome"/>
</dbReference>
<protein>
    <recommendedName>
        <fullName evidence="4">Peptidase S8/S53 domain-containing protein</fullName>
    </recommendedName>
</protein>
<evidence type="ECO:0000256" key="1">
    <source>
        <dbReference type="SAM" id="Phobius"/>
    </source>
</evidence>
<sequence length="378" mass="40263">MNRLRAAIAAICIIFGLVALYFTFQSDRERETVAIAFGGLKGTHLQNEVSVTEVGSNRWILRGKQRDVKRLCQDSGLPYILGNEIHVAGFRSGTLPPQVHTNVLFSLPHGSTNQGIKAMRDLYHVPQNVTGSGSGIALVTIGYPDEGDINRFAKEEGIGYTPLSFFDRPGTGNRVSDPATAVYESVRMIAPQAKIFVYSAADATWAGLTDAMLRALGDTWAKVVVVPWSIEESSVPQPVLAMWHDIFASMREKGVVVIAAAGDRQIFPPAAGRQDYPASDPSVIGVGRATTVPQSLGIWPESGTRVNDHNLPNHQPANGSGPNVARITIPDSGGTFWLSGSPQRVGGSAIAAGMFGGILADLESQGVEPFTSSGALGR</sequence>
<evidence type="ECO:0008006" key="4">
    <source>
        <dbReference type="Google" id="ProtNLM"/>
    </source>
</evidence>
<dbReference type="GO" id="GO:0004252">
    <property type="term" value="F:serine-type endopeptidase activity"/>
    <property type="evidence" value="ECO:0007669"/>
    <property type="project" value="InterPro"/>
</dbReference>
<dbReference type="GO" id="GO:0006508">
    <property type="term" value="P:proteolysis"/>
    <property type="evidence" value="ECO:0007669"/>
    <property type="project" value="InterPro"/>
</dbReference>
<evidence type="ECO:0000313" key="2">
    <source>
        <dbReference type="EMBL" id="CAB3396286.1"/>
    </source>
</evidence>
<dbReference type="AlphaFoldDB" id="A0A6F9EH69"/>
<keyword evidence="1" id="KW-0812">Transmembrane</keyword>
<keyword evidence="1" id="KW-0472">Membrane</keyword>
<gene>
    <name evidence="2" type="ORF">COOX1_3532</name>
</gene>
<dbReference type="EMBL" id="LR792683">
    <property type="protein sequence ID" value="CAB3396286.1"/>
    <property type="molecule type" value="Genomic_DNA"/>
</dbReference>
<name>A0A6F9EH69_9BACL</name>